<comment type="caution">
    <text evidence="1">The sequence shown here is derived from an EMBL/GenBank/DDBJ whole genome shotgun (WGS) entry which is preliminary data.</text>
</comment>
<sequence length="186" mass="20987">MSIFMKTYPDLHKLVYVTSTPEASQMLQSLKTSLESWPNFRSIAIEPSGSRPLVANLRPSQHYFDRAISIHDEVSDEQALMNIHGTANHAASQFPRNLMFRIVITKVAKTKTMGFVLMVDHAIIDAHHSLLVPRRVSLIAKGSVQSRVPYRTFADIHQAHSTSMPARKAAEFHVKRLQGIGEMHYV</sequence>
<gene>
    <name evidence="1" type="ORF">IMSHALPRED_006579</name>
</gene>
<evidence type="ECO:0000313" key="2">
    <source>
        <dbReference type="Proteomes" id="UP000664534"/>
    </source>
</evidence>
<evidence type="ECO:0008006" key="3">
    <source>
        <dbReference type="Google" id="ProtNLM"/>
    </source>
</evidence>
<dbReference type="EMBL" id="CAJPDT010000004">
    <property type="protein sequence ID" value="CAF9908098.1"/>
    <property type="molecule type" value="Genomic_DNA"/>
</dbReference>
<evidence type="ECO:0000313" key="1">
    <source>
        <dbReference type="EMBL" id="CAF9908098.1"/>
    </source>
</evidence>
<name>A0A8H3EPE5_9LECA</name>
<proteinExistence type="predicted"/>
<dbReference type="AlphaFoldDB" id="A0A8H3EPE5"/>
<protein>
    <recommendedName>
        <fullName evidence="3">Condensation domain-containing protein</fullName>
    </recommendedName>
</protein>
<dbReference type="Proteomes" id="UP000664534">
    <property type="component" value="Unassembled WGS sequence"/>
</dbReference>
<accession>A0A8H3EPE5</accession>
<reference evidence="1" key="1">
    <citation type="submission" date="2021-03" db="EMBL/GenBank/DDBJ databases">
        <authorList>
            <person name="Tagirdzhanova G."/>
        </authorList>
    </citation>
    <scope>NUCLEOTIDE SEQUENCE</scope>
</reference>
<keyword evidence="2" id="KW-1185">Reference proteome</keyword>
<organism evidence="1 2">
    <name type="scientific">Imshaugia aleurites</name>
    <dbReference type="NCBI Taxonomy" id="172621"/>
    <lineage>
        <taxon>Eukaryota</taxon>
        <taxon>Fungi</taxon>
        <taxon>Dikarya</taxon>
        <taxon>Ascomycota</taxon>
        <taxon>Pezizomycotina</taxon>
        <taxon>Lecanoromycetes</taxon>
        <taxon>OSLEUM clade</taxon>
        <taxon>Lecanoromycetidae</taxon>
        <taxon>Lecanorales</taxon>
        <taxon>Lecanorineae</taxon>
        <taxon>Parmeliaceae</taxon>
        <taxon>Imshaugia</taxon>
    </lineage>
</organism>